<feature type="domain" description="N-acetyltransferase" evidence="3">
    <location>
        <begin position="36"/>
        <end position="182"/>
    </location>
</feature>
<reference evidence="4 5" key="1">
    <citation type="submission" date="2019-09" db="EMBL/GenBank/DDBJ databases">
        <title>Draft genome sequence of the thermophilic Saccharopolyspora hirsuta VKM Ac-666T.</title>
        <authorList>
            <person name="Lobastova T.G."/>
            <person name="Fokina V."/>
            <person name="Bragin E.Y."/>
            <person name="Shtratnikova V.Y."/>
            <person name="Starodumova I.P."/>
            <person name="Tarlachkov S.V."/>
            <person name="Donova M.V."/>
        </authorList>
    </citation>
    <scope>NUCLEOTIDE SEQUENCE [LARGE SCALE GENOMIC DNA]</scope>
    <source>
        <strain evidence="4 5">VKM Ac-666</strain>
    </source>
</reference>
<evidence type="ECO:0000313" key="4">
    <source>
        <dbReference type="EMBL" id="KAA5834399.1"/>
    </source>
</evidence>
<dbReference type="InterPro" id="IPR050832">
    <property type="entry name" value="Bact_Acetyltransf"/>
</dbReference>
<evidence type="ECO:0000256" key="2">
    <source>
        <dbReference type="ARBA" id="ARBA00023315"/>
    </source>
</evidence>
<comment type="caution">
    <text evidence="4">The sequence shown here is derived from an EMBL/GenBank/DDBJ whole genome shotgun (WGS) entry which is preliminary data.</text>
</comment>
<organism evidence="4 5">
    <name type="scientific">Saccharopolyspora hirsuta</name>
    <dbReference type="NCBI Taxonomy" id="1837"/>
    <lineage>
        <taxon>Bacteria</taxon>
        <taxon>Bacillati</taxon>
        <taxon>Actinomycetota</taxon>
        <taxon>Actinomycetes</taxon>
        <taxon>Pseudonocardiales</taxon>
        <taxon>Pseudonocardiaceae</taxon>
        <taxon>Saccharopolyspora</taxon>
    </lineage>
</organism>
<dbReference type="PANTHER" id="PTHR43877">
    <property type="entry name" value="AMINOALKYLPHOSPHONATE N-ACETYLTRANSFERASE-RELATED-RELATED"/>
    <property type="match status" value="1"/>
</dbReference>
<dbReference type="OrthoDB" id="9789603at2"/>
<dbReference type="InterPro" id="IPR000182">
    <property type="entry name" value="GNAT_dom"/>
</dbReference>
<sequence>MPHPALESSPEPRTRKSTVEGSVNALATLPVGPVTYQLRRATAADLAAVVELLAADQLGATRESAADLAPYRTAFAAIDADPAQLLLVATTGDQVVATMQLTFIPGLARRGALRAQIEAVRVHEQHRSHGLGGEMFKWAIDEARRRGCALVQLTTDKQRADAHRFYQRLGFTASHEGFKLAL</sequence>
<dbReference type="CDD" id="cd04301">
    <property type="entry name" value="NAT_SF"/>
    <property type="match status" value="1"/>
</dbReference>
<keyword evidence="2" id="KW-0012">Acyltransferase</keyword>
<dbReference type="EMBL" id="VWPH01000005">
    <property type="protein sequence ID" value="KAA5834399.1"/>
    <property type="molecule type" value="Genomic_DNA"/>
</dbReference>
<dbReference type="GO" id="GO:0016747">
    <property type="term" value="F:acyltransferase activity, transferring groups other than amino-acyl groups"/>
    <property type="evidence" value="ECO:0007669"/>
    <property type="project" value="InterPro"/>
</dbReference>
<dbReference type="Pfam" id="PF00583">
    <property type="entry name" value="Acetyltransf_1"/>
    <property type="match status" value="1"/>
</dbReference>
<protein>
    <submittedName>
        <fullName evidence="4">GNAT family N-acetyltransferase</fullName>
    </submittedName>
</protein>
<dbReference type="InterPro" id="IPR016181">
    <property type="entry name" value="Acyl_CoA_acyltransferase"/>
</dbReference>
<accession>A0A5M7BX90</accession>
<dbReference type="Gene3D" id="3.40.630.30">
    <property type="match status" value="1"/>
</dbReference>
<dbReference type="AlphaFoldDB" id="A0A5M7BX90"/>
<keyword evidence="5" id="KW-1185">Reference proteome</keyword>
<name>A0A5M7BX90_SACHI</name>
<gene>
    <name evidence="4" type="ORF">F1721_11980</name>
</gene>
<dbReference type="SUPFAM" id="SSF55729">
    <property type="entry name" value="Acyl-CoA N-acyltransferases (Nat)"/>
    <property type="match status" value="1"/>
</dbReference>
<dbReference type="PROSITE" id="PS51186">
    <property type="entry name" value="GNAT"/>
    <property type="match status" value="1"/>
</dbReference>
<evidence type="ECO:0000313" key="5">
    <source>
        <dbReference type="Proteomes" id="UP000323946"/>
    </source>
</evidence>
<proteinExistence type="predicted"/>
<keyword evidence="1 4" id="KW-0808">Transferase</keyword>
<evidence type="ECO:0000259" key="3">
    <source>
        <dbReference type="PROSITE" id="PS51186"/>
    </source>
</evidence>
<dbReference type="Proteomes" id="UP000323946">
    <property type="component" value="Unassembled WGS sequence"/>
</dbReference>
<evidence type="ECO:0000256" key="1">
    <source>
        <dbReference type="ARBA" id="ARBA00022679"/>
    </source>
</evidence>